<accession>A0A2B4S2W2</accession>
<dbReference type="PROSITE" id="PS50209">
    <property type="entry name" value="CARD"/>
    <property type="match status" value="1"/>
</dbReference>
<comment type="caution">
    <text evidence="2">The sequence shown here is derived from an EMBL/GenBank/DDBJ whole genome shotgun (WGS) entry which is preliminary data.</text>
</comment>
<dbReference type="Gene3D" id="1.10.533.10">
    <property type="entry name" value="Death Domain, Fas"/>
    <property type="match status" value="1"/>
</dbReference>
<feature type="domain" description="CARD" evidence="1">
    <location>
        <begin position="20"/>
        <end position="109"/>
    </location>
</feature>
<proteinExistence type="predicted"/>
<dbReference type="AlphaFoldDB" id="A0A2B4S2W2"/>
<keyword evidence="3" id="KW-1185">Reference proteome</keyword>
<dbReference type="SUPFAM" id="SSF47986">
    <property type="entry name" value="DEATH domain"/>
    <property type="match status" value="1"/>
</dbReference>
<dbReference type="CDD" id="cd01671">
    <property type="entry name" value="CARD"/>
    <property type="match status" value="1"/>
</dbReference>
<gene>
    <name evidence="2" type="ORF">AWC38_SpisGene11187</name>
</gene>
<dbReference type="SMART" id="SM00114">
    <property type="entry name" value="CARD"/>
    <property type="match status" value="1"/>
</dbReference>
<dbReference type="InterPro" id="IPR011029">
    <property type="entry name" value="DEATH-like_dom_sf"/>
</dbReference>
<name>A0A2B4S2W2_STYPI</name>
<evidence type="ECO:0000313" key="3">
    <source>
        <dbReference type="Proteomes" id="UP000225706"/>
    </source>
</evidence>
<dbReference type="InterPro" id="IPR037939">
    <property type="entry name" value="CRADD"/>
</dbReference>
<dbReference type="Proteomes" id="UP000225706">
    <property type="component" value="Unassembled WGS sequence"/>
</dbReference>
<dbReference type="GO" id="GO:0042981">
    <property type="term" value="P:regulation of apoptotic process"/>
    <property type="evidence" value="ECO:0007669"/>
    <property type="project" value="InterPro"/>
</dbReference>
<dbReference type="InterPro" id="IPR001315">
    <property type="entry name" value="CARD"/>
</dbReference>
<dbReference type="GO" id="GO:0070513">
    <property type="term" value="F:death domain binding"/>
    <property type="evidence" value="ECO:0007669"/>
    <property type="project" value="InterPro"/>
</dbReference>
<evidence type="ECO:0000313" key="2">
    <source>
        <dbReference type="EMBL" id="PFX24241.1"/>
    </source>
</evidence>
<dbReference type="Pfam" id="PF00619">
    <property type="entry name" value="CARD"/>
    <property type="match status" value="1"/>
</dbReference>
<dbReference type="EMBL" id="LSMT01000182">
    <property type="protein sequence ID" value="PFX24241.1"/>
    <property type="molecule type" value="Genomic_DNA"/>
</dbReference>
<dbReference type="GO" id="GO:0002020">
    <property type="term" value="F:protease binding"/>
    <property type="evidence" value="ECO:0007669"/>
    <property type="project" value="InterPro"/>
</dbReference>
<protein>
    <recommendedName>
        <fullName evidence="1">CARD domain-containing protein</fullName>
    </recommendedName>
</protein>
<organism evidence="2 3">
    <name type="scientific">Stylophora pistillata</name>
    <name type="common">Smooth cauliflower coral</name>
    <dbReference type="NCBI Taxonomy" id="50429"/>
    <lineage>
        <taxon>Eukaryota</taxon>
        <taxon>Metazoa</taxon>
        <taxon>Cnidaria</taxon>
        <taxon>Anthozoa</taxon>
        <taxon>Hexacorallia</taxon>
        <taxon>Scleractinia</taxon>
        <taxon>Astrocoeniina</taxon>
        <taxon>Pocilloporidae</taxon>
        <taxon>Stylophora</taxon>
    </lineage>
</organism>
<dbReference type="OrthoDB" id="5985132at2759"/>
<evidence type="ECO:0000259" key="1">
    <source>
        <dbReference type="PROSITE" id="PS50209"/>
    </source>
</evidence>
<sequence>MVISSLNFSVETGRARDKPLSDKHRQILDRVKRDLLQDMDPDEALLKVAADNVFTQSEEEKTKAKQTRSGKCEELLEILPRKSTKAYPIFRKVLRSVHPHLANLILERENMELGNDENSEQADRARQAPNSIISPVPPLSPILCKTSREIQMLDSGLNLTTTGERAALIKRIEEARANTENLPGTPPTIQDGCEHVENQNYPTAFELQFQQLQRQVQELLDRESPQDGLLSATQLTQVQSIVQGSLNEAIEKAASTAAQAAVSTFNGFSPPAIAPPTQASDSFWNHALKRSSPGLNASPQHYSATDLAVDSVHELPAKLVKEILTGEFMELSKLLPKNYNGPPLTANYVLKPSRLPLRF</sequence>
<dbReference type="PANTHER" id="PTHR15034">
    <property type="entry name" value="DEATH DOMAIN-CONTAINING PROTEIN CRADD"/>
    <property type="match status" value="1"/>
</dbReference>
<reference evidence="3" key="1">
    <citation type="journal article" date="2017" name="bioRxiv">
        <title>Comparative analysis of the genomes of Stylophora pistillata and Acropora digitifera provides evidence for extensive differences between species of corals.</title>
        <authorList>
            <person name="Voolstra C.R."/>
            <person name="Li Y."/>
            <person name="Liew Y.J."/>
            <person name="Baumgarten S."/>
            <person name="Zoccola D."/>
            <person name="Flot J.-F."/>
            <person name="Tambutte S."/>
            <person name="Allemand D."/>
            <person name="Aranda M."/>
        </authorList>
    </citation>
    <scope>NUCLEOTIDE SEQUENCE [LARGE SCALE GENOMIC DNA]</scope>
</reference>
<dbReference type="PANTHER" id="PTHR15034:SF5">
    <property type="entry name" value="DEATH DOMAIN-CONTAINING PROTEIN CRADD"/>
    <property type="match status" value="1"/>
</dbReference>